<evidence type="ECO:0008006" key="4">
    <source>
        <dbReference type="Google" id="ProtNLM"/>
    </source>
</evidence>
<feature type="chain" id="PRO_5016111821" description="YbjN domain-containing protein" evidence="1">
    <location>
        <begin position="25"/>
        <end position="158"/>
    </location>
</feature>
<sequence>MRPIKALLAAPLVCGALLCGTAQAEDASIERQLDALGYNYDVDEDGDYKMTFEVEDGRTQLVFVISKVESYGKHKVREVWAPAYRAEDSDFPTLVANRLLQETMENKLGAWAKQDDMAVYVVKIAADASNEELEDAIEYATQVADRMEAILTDGEDEF</sequence>
<dbReference type="OrthoDB" id="6238810at2"/>
<protein>
    <recommendedName>
        <fullName evidence="4">YbjN domain-containing protein</fullName>
    </recommendedName>
</protein>
<dbReference type="KEGG" id="lmb:C9I47_1552"/>
<dbReference type="Proteomes" id="UP000249447">
    <property type="component" value="Chromosome"/>
</dbReference>
<name>A0A2U9T419_9GAMM</name>
<dbReference type="AlphaFoldDB" id="A0A2U9T419"/>
<dbReference type="InterPro" id="IPR019660">
    <property type="entry name" value="Put_sensory_transdc_reg_YbjN"/>
</dbReference>
<keyword evidence="3" id="KW-1185">Reference proteome</keyword>
<keyword evidence="1" id="KW-0732">Signal</keyword>
<gene>
    <name evidence="2" type="ORF">C9I47_1552</name>
</gene>
<dbReference type="EMBL" id="CP029843">
    <property type="protein sequence ID" value="AWV07253.1"/>
    <property type="molecule type" value="Genomic_DNA"/>
</dbReference>
<organism evidence="2 3">
    <name type="scientific">Marilutibacter maris</name>
    <dbReference type="NCBI Taxonomy" id="1605891"/>
    <lineage>
        <taxon>Bacteria</taxon>
        <taxon>Pseudomonadati</taxon>
        <taxon>Pseudomonadota</taxon>
        <taxon>Gammaproteobacteria</taxon>
        <taxon>Lysobacterales</taxon>
        <taxon>Lysobacteraceae</taxon>
        <taxon>Marilutibacter</taxon>
    </lineage>
</organism>
<dbReference type="Pfam" id="PF10722">
    <property type="entry name" value="YbjN"/>
    <property type="match status" value="1"/>
</dbReference>
<evidence type="ECO:0000313" key="3">
    <source>
        <dbReference type="Proteomes" id="UP000249447"/>
    </source>
</evidence>
<dbReference type="RefSeq" id="WP_111266354.1">
    <property type="nucleotide sequence ID" value="NZ_CP029843.1"/>
</dbReference>
<proteinExistence type="predicted"/>
<accession>A0A2U9T419</accession>
<reference evidence="2 3" key="1">
    <citation type="submission" date="2018-05" db="EMBL/GenBank/DDBJ databases">
        <title>The complete genome of Lysobacter maris HZ9B, a marine bacterium antagonistic against terrestrial plant pathogens.</title>
        <authorList>
            <person name="Zhang X.-Q."/>
        </authorList>
    </citation>
    <scope>NUCLEOTIDE SEQUENCE [LARGE SCALE GENOMIC DNA]</scope>
    <source>
        <strain evidence="2 3">HZ9B</strain>
    </source>
</reference>
<evidence type="ECO:0000313" key="2">
    <source>
        <dbReference type="EMBL" id="AWV07253.1"/>
    </source>
</evidence>
<feature type="signal peptide" evidence="1">
    <location>
        <begin position="1"/>
        <end position="24"/>
    </location>
</feature>
<evidence type="ECO:0000256" key="1">
    <source>
        <dbReference type="SAM" id="SignalP"/>
    </source>
</evidence>